<reference evidence="2 3" key="1">
    <citation type="submission" date="2024-04" db="EMBL/GenBank/DDBJ databases">
        <title>Tritrichomonas musculus Genome.</title>
        <authorList>
            <person name="Alves-Ferreira E."/>
            <person name="Grigg M."/>
            <person name="Lorenzi H."/>
            <person name="Galac M."/>
        </authorList>
    </citation>
    <scope>NUCLEOTIDE SEQUENCE [LARGE SCALE GENOMIC DNA]</scope>
    <source>
        <strain evidence="2 3">EAF2021</strain>
    </source>
</reference>
<dbReference type="InterPro" id="IPR000195">
    <property type="entry name" value="Rab-GAP-TBC_dom"/>
</dbReference>
<dbReference type="Pfam" id="PF00566">
    <property type="entry name" value="RabGAP-TBC"/>
    <property type="match status" value="1"/>
</dbReference>
<feature type="domain" description="Rab-GAP TBC" evidence="1">
    <location>
        <begin position="36"/>
        <end position="284"/>
    </location>
</feature>
<comment type="caution">
    <text evidence="2">The sequence shown here is derived from an EMBL/GenBank/DDBJ whole genome shotgun (WGS) entry which is preliminary data.</text>
</comment>
<dbReference type="PANTHER" id="PTHR22957">
    <property type="entry name" value="TBC1 DOMAIN FAMILY MEMBER GTPASE-ACTIVATING PROTEIN"/>
    <property type="match status" value="1"/>
</dbReference>
<dbReference type="PANTHER" id="PTHR22957:SF27">
    <property type="entry name" value="TBC1 DOMAIN FAMILY MEMBER 13"/>
    <property type="match status" value="1"/>
</dbReference>
<keyword evidence="3" id="KW-1185">Reference proteome</keyword>
<protein>
    <recommendedName>
        <fullName evidence="1">Rab-GAP TBC domain-containing protein</fullName>
    </recommendedName>
</protein>
<proteinExistence type="predicted"/>
<evidence type="ECO:0000313" key="3">
    <source>
        <dbReference type="Proteomes" id="UP001470230"/>
    </source>
</evidence>
<dbReference type="Proteomes" id="UP001470230">
    <property type="component" value="Unassembled WGS sequence"/>
</dbReference>
<evidence type="ECO:0000313" key="2">
    <source>
        <dbReference type="EMBL" id="KAK8890531.1"/>
    </source>
</evidence>
<accession>A0ABR2KHE0</accession>
<name>A0ABR2KHE0_9EUKA</name>
<dbReference type="PROSITE" id="PS50086">
    <property type="entry name" value="TBC_RABGAP"/>
    <property type="match status" value="1"/>
</dbReference>
<dbReference type="SMART" id="SM00164">
    <property type="entry name" value="TBC"/>
    <property type="match status" value="1"/>
</dbReference>
<dbReference type="EMBL" id="JAPFFF010000005">
    <property type="protein sequence ID" value="KAK8890531.1"/>
    <property type="molecule type" value="Genomic_DNA"/>
</dbReference>
<gene>
    <name evidence="2" type="ORF">M9Y10_035308</name>
</gene>
<dbReference type="Gene3D" id="1.10.8.270">
    <property type="entry name" value="putative rabgap domain of human tbc1 domain family member 14 like domains"/>
    <property type="match status" value="1"/>
</dbReference>
<sequence length="344" mass="40954">MQQFQFKILPLTMMKEDNSPIDIKKIRDICMTGLDECPPEDRCIAWLLLSNVFPKNPGKWVEYREKMVNTYKNLIKIFKLEGYEDKIIPNTTLHYTFQLDDSQLMDLIHIDMVRTAHHLIFLPYPDYSVTNLDQKDYLLPYHVHMRRIERILYMFAKMNSTLSYLQGFNELITVIFYVMLSALVYFGNDWLEVEAFSFYIFQEIFSTTRLIDLFSLQDQLDLINDRLDSFMKILERHLPKAYKIIKNLGIHPLCFVFKWLNLLFAQDHLMPNLLLIWDDLFSHFEDILVFEYYIAVANISLVEKDLDPNNYSSTLSVLQKTEINDIKLLLRIANQFWKQDHGEG</sequence>
<organism evidence="2 3">
    <name type="scientific">Tritrichomonas musculus</name>
    <dbReference type="NCBI Taxonomy" id="1915356"/>
    <lineage>
        <taxon>Eukaryota</taxon>
        <taxon>Metamonada</taxon>
        <taxon>Parabasalia</taxon>
        <taxon>Tritrichomonadida</taxon>
        <taxon>Tritrichomonadidae</taxon>
        <taxon>Tritrichomonas</taxon>
    </lineage>
</organism>
<evidence type="ECO:0000259" key="1">
    <source>
        <dbReference type="PROSITE" id="PS50086"/>
    </source>
</evidence>
<dbReference type="SUPFAM" id="SSF47923">
    <property type="entry name" value="Ypt/Rab-GAP domain of gyp1p"/>
    <property type="match status" value="2"/>
</dbReference>
<dbReference type="InterPro" id="IPR035969">
    <property type="entry name" value="Rab-GAP_TBC_sf"/>
</dbReference>
<dbReference type="Gene3D" id="1.10.472.80">
    <property type="entry name" value="Ypt/Rab-GAP domain of gyp1p, domain 3"/>
    <property type="match status" value="1"/>
</dbReference>